<dbReference type="RefSeq" id="WP_206254950.1">
    <property type="nucleotide sequence ID" value="NZ_CP071060.1"/>
</dbReference>
<organism evidence="2 3">
    <name type="scientific">Niveibacterium microcysteis</name>
    <dbReference type="NCBI Taxonomy" id="2811415"/>
    <lineage>
        <taxon>Bacteria</taxon>
        <taxon>Pseudomonadati</taxon>
        <taxon>Pseudomonadota</taxon>
        <taxon>Betaproteobacteria</taxon>
        <taxon>Rhodocyclales</taxon>
        <taxon>Rhodocyclaceae</taxon>
        <taxon>Niveibacterium</taxon>
    </lineage>
</organism>
<dbReference type="EMBL" id="CP071060">
    <property type="protein sequence ID" value="QSI77528.1"/>
    <property type="molecule type" value="Genomic_DNA"/>
</dbReference>
<proteinExistence type="predicted"/>
<evidence type="ECO:0000256" key="1">
    <source>
        <dbReference type="SAM" id="Phobius"/>
    </source>
</evidence>
<feature type="transmembrane region" description="Helical" evidence="1">
    <location>
        <begin position="39"/>
        <end position="60"/>
    </location>
</feature>
<keyword evidence="3" id="KW-1185">Reference proteome</keyword>
<name>A0ABX7M708_9RHOO</name>
<feature type="transmembrane region" description="Helical" evidence="1">
    <location>
        <begin position="12"/>
        <end position="33"/>
    </location>
</feature>
<accession>A0ABX7M708</accession>
<evidence type="ECO:0000313" key="3">
    <source>
        <dbReference type="Proteomes" id="UP000663570"/>
    </source>
</evidence>
<sequence>MSLPREPLSAAAIWAWPIALGVLTSIGLVAALFSDGGLGDQVAGVCLWGPTLVGVWFGWLRRPPATATK</sequence>
<evidence type="ECO:0008006" key="4">
    <source>
        <dbReference type="Google" id="ProtNLM"/>
    </source>
</evidence>
<evidence type="ECO:0000313" key="2">
    <source>
        <dbReference type="EMBL" id="QSI77528.1"/>
    </source>
</evidence>
<reference evidence="2 3" key="1">
    <citation type="submission" date="2021-02" db="EMBL/GenBank/DDBJ databases">
        <title>Niveibacterium changnyeongensis HC41.</title>
        <authorList>
            <person name="Kang M."/>
        </authorList>
    </citation>
    <scope>NUCLEOTIDE SEQUENCE [LARGE SCALE GENOMIC DNA]</scope>
    <source>
        <strain evidence="2 3">HC41</strain>
    </source>
</reference>
<keyword evidence="1" id="KW-0812">Transmembrane</keyword>
<gene>
    <name evidence="2" type="ORF">JY500_02410</name>
</gene>
<keyword evidence="1" id="KW-1133">Transmembrane helix</keyword>
<dbReference type="Proteomes" id="UP000663570">
    <property type="component" value="Chromosome"/>
</dbReference>
<protein>
    <recommendedName>
        <fullName evidence="4">DUF4175 domain-containing protein</fullName>
    </recommendedName>
</protein>
<keyword evidence="1" id="KW-0472">Membrane</keyword>